<comment type="pathway">
    <text evidence="1 5">Glycan biosynthesis; trehalose biosynthesis.</text>
</comment>
<evidence type="ECO:0000256" key="1">
    <source>
        <dbReference type="ARBA" id="ARBA00005199"/>
    </source>
</evidence>
<dbReference type="InterPro" id="IPR006439">
    <property type="entry name" value="HAD-SF_hydro_IA"/>
</dbReference>
<comment type="catalytic activity">
    <reaction evidence="5">
        <text>alpha,alpha-trehalose 6-phosphate + H2O = alpha,alpha-trehalose + phosphate</text>
        <dbReference type="Rhea" id="RHEA:23420"/>
        <dbReference type="ChEBI" id="CHEBI:15377"/>
        <dbReference type="ChEBI" id="CHEBI:16551"/>
        <dbReference type="ChEBI" id="CHEBI:43474"/>
        <dbReference type="ChEBI" id="CHEBI:58429"/>
        <dbReference type="EC" id="3.1.3.12"/>
    </reaction>
</comment>
<organism evidence="6 7">
    <name type="scientific">Jannaschia seosinensis</name>
    <dbReference type="NCBI Taxonomy" id="313367"/>
    <lineage>
        <taxon>Bacteria</taxon>
        <taxon>Pseudomonadati</taxon>
        <taxon>Pseudomonadota</taxon>
        <taxon>Alphaproteobacteria</taxon>
        <taxon>Rhodobacterales</taxon>
        <taxon>Roseobacteraceae</taxon>
        <taxon>Jannaschia</taxon>
    </lineage>
</organism>
<protein>
    <recommendedName>
        <fullName evidence="5">Trehalose 6-phosphate phosphatase</fullName>
        <ecNumber evidence="5">3.1.3.12</ecNumber>
    </recommendedName>
</protein>
<accession>A0A0M7BE92</accession>
<keyword evidence="5" id="KW-0479">Metal-binding</keyword>
<dbReference type="InterPro" id="IPR036412">
    <property type="entry name" value="HAD-like_sf"/>
</dbReference>
<dbReference type="RefSeq" id="WP_055664542.1">
    <property type="nucleotide sequence ID" value="NZ_CYPR01000214.1"/>
</dbReference>
<dbReference type="SFLD" id="SFLDG01129">
    <property type="entry name" value="C1.5:_HAD__Beta-PGM__Phosphata"/>
    <property type="match status" value="1"/>
</dbReference>
<dbReference type="SFLD" id="SFLDS00003">
    <property type="entry name" value="Haloacid_Dehalogenase"/>
    <property type="match status" value="1"/>
</dbReference>
<dbReference type="STRING" id="313367.JSE7799_03243"/>
<reference evidence="6 7" key="1">
    <citation type="submission" date="2015-09" db="EMBL/GenBank/DDBJ databases">
        <authorList>
            <person name="Jackson K.R."/>
            <person name="Lunt B.L."/>
            <person name="Fisher J.N.B."/>
            <person name="Gardner A.V."/>
            <person name="Bailey M.E."/>
            <person name="Deus L.M."/>
            <person name="Earl A.S."/>
            <person name="Gibby P.D."/>
            <person name="Hartmann K.A."/>
            <person name="Liu J.E."/>
            <person name="Manci A.M."/>
            <person name="Nielsen D.A."/>
            <person name="Solomon M.B."/>
            <person name="Breakwell D.P."/>
            <person name="Burnett S.H."/>
            <person name="Grose J.H."/>
        </authorList>
    </citation>
    <scope>NUCLEOTIDE SEQUENCE [LARGE SCALE GENOMIC DNA]</scope>
    <source>
        <strain evidence="6 7">CECT 7799</strain>
    </source>
</reference>
<dbReference type="Gene3D" id="3.30.70.1020">
    <property type="entry name" value="Trehalose-6-phosphate phosphatase related protein, domain 2"/>
    <property type="match status" value="1"/>
</dbReference>
<dbReference type="InterPro" id="IPR010976">
    <property type="entry name" value="B-phosphoglucomutase_hydrolase"/>
</dbReference>
<dbReference type="Gene3D" id="1.10.150.240">
    <property type="entry name" value="Putative phosphatase, domain 2"/>
    <property type="match status" value="1"/>
</dbReference>
<dbReference type="Proteomes" id="UP000049455">
    <property type="component" value="Unassembled WGS sequence"/>
</dbReference>
<dbReference type="GO" id="GO:0005992">
    <property type="term" value="P:trehalose biosynthetic process"/>
    <property type="evidence" value="ECO:0007669"/>
    <property type="project" value="UniProtKB-UniPathway"/>
</dbReference>
<comment type="function">
    <text evidence="5">Removes the phosphate from trehalose 6-phosphate to produce free trehalose.</text>
</comment>
<dbReference type="EC" id="3.1.3.12" evidence="5"/>
<comment type="similarity">
    <text evidence="3 5">Belongs to the trehalose phosphatase family.</text>
</comment>
<dbReference type="Gene3D" id="3.40.50.1000">
    <property type="entry name" value="HAD superfamily/HAD-like"/>
    <property type="match status" value="2"/>
</dbReference>
<dbReference type="NCBIfam" id="TIGR02009">
    <property type="entry name" value="PGMB-YQAB-SF"/>
    <property type="match status" value="1"/>
</dbReference>
<keyword evidence="6" id="KW-0326">Glycosidase</keyword>
<dbReference type="Pfam" id="PF00702">
    <property type="entry name" value="Hydrolase"/>
    <property type="match status" value="1"/>
</dbReference>
<name>A0A0M7BE92_9RHOB</name>
<evidence type="ECO:0000256" key="4">
    <source>
        <dbReference type="ARBA" id="ARBA00022801"/>
    </source>
</evidence>
<dbReference type="EMBL" id="CYPR01000214">
    <property type="protein sequence ID" value="CUH40509.1"/>
    <property type="molecule type" value="Genomic_DNA"/>
</dbReference>
<dbReference type="NCBIfam" id="TIGR01484">
    <property type="entry name" value="HAD-SF-IIB"/>
    <property type="match status" value="1"/>
</dbReference>
<dbReference type="GO" id="GO:0016798">
    <property type="term" value="F:hydrolase activity, acting on glycosyl bonds"/>
    <property type="evidence" value="ECO:0007669"/>
    <property type="project" value="UniProtKB-KW"/>
</dbReference>
<dbReference type="NCBIfam" id="TIGR01509">
    <property type="entry name" value="HAD-SF-IA-v3"/>
    <property type="match status" value="1"/>
</dbReference>
<dbReference type="InterPro" id="IPR023198">
    <property type="entry name" value="PGP-like_dom2"/>
</dbReference>
<evidence type="ECO:0000313" key="6">
    <source>
        <dbReference type="EMBL" id="CUH40509.1"/>
    </source>
</evidence>
<evidence type="ECO:0000256" key="3">
    <source>
        <dbReference type="ARBA" id="ARBA00008770"/>
    </source>
</evidence>
<dbReference type="InterPro" id="IPR003337">
    <property type="entry name" value="Trehalose_PPase"/>
</dbReference>
<evidence type="ECO:0000256" key="2">
    <source>
        <dbReference type="ARBA" id="ARBA00006171"/>
    </source>
</evidence>
<comment type="cofactor">
    <cofactor evidence="5">
        <name>Mg(2+)</name>
        <dbReference type="ChEBI" id="CHEBI:18420"/>
    </cofactor>
</comment>
<proteinExistence type="inferred from homology"/>
<dbReference type="GO" id="GO:0004805">
    <property type="term" value="F:trehalose-phosphatase activity"/>
    <property type="evidence" value="ECO:0007669"/>
    <property type="project" value="UniProtKB-EC"/>
</dbReference>
<dbReference type="InterPro" id="IPR006379">
    <property type="entry name" value="HAD-SF_hydro_IIB"/>
</dbReference>
<dbReference type="AlphaFoldDB" id="A0A0M7BE92"/>
<sequence>MALPKNDPDSATQIEAVLFDTDGVITDTAAVHMAVWKQLFDAYLRMRGGQTEPFSAEDYRRYVNGKPRYDGVQAFLASRGIDLPLGELDDEPEAETICGLGNRKNEYFRKWLAENSVRAFPGSRAFMSELDAAGICAAVFSSSRNARYVLDAAGVLDRFEAKVDGQDMASAGLPGKPDPAIMLRTADQLGTVPTRAAVVEDAISGVEAGVAGGFAQVVGVDRDGDGDALMEAGADFVVADLAELAVGEDRRLVARSLRSTPHVEEARDAILRRMKGKKLAVFLDYDGTLTPIVEDPAAATLSDSMRAALSGLAALIPVAIVSGRDLRDVKGFLQDDTLYYAGSHGFDLAGPGGWHEVVEKGKKFLPTLEAVAEKLEARLASIDGARVERKRFSLAVHFRRVAEGDEAAVARIVRETVAEHEDVRASGGKKVFDIKPRVDWHKGYAVLSLLKKLDFDGDDVLPIYIGDDTTDEDAFRSLSDCGLGIVVRDGEDRRTSARYALDGIYDVERLLSWLTEAISEEVTQ</sequence>
<keyword evidence="7" id="KW-1185">Reference proteome</keyword>
<dbReference type="Pfam" id="PF02358">
    <property type="entry name" value="Trehalose_PPase"/>
    <property type="match status" value="1"/>
</dbReference>
<dbReference type="NCBIfam" id="TIGR00685">
    <property type="entry name" value="T6PP"/>
    <property type="match status" value="1"/>
</dbReference>
<gene>
    <name evidence="6" type="ORF">JSE7799_03243</name>
</gene>
<dbReference type="OrthoDB" id="9782449at2"/>
<comment type="similarity">
    <text evidence="2">Belongs to the HAD-like hydrolase superfamily. CbbY/CbbZ/Gph/YieH family.</text>
</comment>
<evidence type="ECO:0000313" key="7">
    <source>
        <dbReference type="Proteomes" id="UP000049455"/>
    </source>
</evidence>
<evidence type="ECO:0000256" key="5">
    <source>
        <dbReference type="RuleBase" id="RU361117"/>
    </source>
</evidence>
<dbReference type="PANTHER" id="PTHR43768">
    <property type="entry name" value="TREHALOSE 6-PHOSPHATE PHOSPHATASE"/>
    <property type="match status" value="1"/>
</dbReference>
<keyword evidence="4 5" id="KW-0378">Hydrolase</keyword>
<dbReference type="GO" id="GO:0046872">
    <property type="term" value="F:metal ion binding"/>
    <property type="evidence" value="ECO:0007669"/>
    <property type="project" value="UniProtKB-KW"/>
</dbReference>
<keyword evidence="5" id="KW-0460">Magnesium</keyword>
<dbReference type="CDD" id="cd01627">
    <property type="entry name" value="HAD_TPP"/>
    <property type="match status" value="1"/>
</dbReference>
<dbReference type="InterPro" id="IPR023214">
    <property type="entry name" value="HAD_sf"/>
</dbReference>
<dbReference type="SUPFAM" id="SSF56784">
    <property type="entry name" value="HAD-like"/>
    <property type="match status" value="2"/>
</dbReference>
<dbReference type="PANTHER" id="PTHR43768:SF3">
    <property type="entry name" value="TREHALOSE 6-PHOSPHATE PHOSPHATASE"/>
    <property type="match status" value="1"/>
</dbReference>
<dbReference type="InterPro" id="IPR044651">
    <property type="entry name" value="OTSB-like"/>
</dbReference>
<dbReference type="UniPathway" id="UPA00299"/>